<feature type="transmembrane region" description="Helical" evidence="4">
    <location>
        <begin position="228"/>
        <end position="253"/>
    </location>
</feature>
<reference evidence="7" key="2">
    <citation type="submission" date="2015-01" db="EMBL/GenBank/DDBJ databases">
        <title>Complete genome sequence of Methylobacterium aquaticum strain 22A.</title>
        <authorList>
            <person name="Tani A."/>
            <person name="Ogura Y."/>
            <person name="Hayashi T."/>
        </authorList>
    </citation>
    <scope>NUCLEOTIDE SEQUENCE [LARGE SCALE GENOMIC DNA]</scope>
    <source>
        <strain evidence="7">MA-22A</strain>
    </source>
</reference>
<dbReference type="SUPFAM" id="SSF103473">
    <property type="entry name" value="MFS general substrate transporter"/>
    <property type="match status" value="1"/>
</dbReference>
<dbReference type="InterPro" id="IPR036259">
    <property type="entry name" value="MFS_trans_sf"/>
</dbReference>
<evidence type="ECO:0000256" key="1">
    <source>
        <dbReference type="ARBA" id="ARBA00022692"/>
    </source>
</evidence>
<keyword evidence="2 4" id="KW-1133">Transmembrane helix</keyword>
<feature type="transmembrane region" description="Helical" evidence="4">
    <location>
        <begin position="318"/>
        <end position="336"/>
    </location>
</feature>
<dbReference type="PANTHER" id="PTHR23521">
    <property type="entry name" value="TRANSPORTER MFS SUPERFAMILY"/>
    <property type="match status" value="1"/>
</dbReference>
<name>A0A0C6FMR9_9HYPH</name>
<reference evidence="6 7" key="1">
    <citation type="journal article" date="2015" name="Genome Announc.">
        <title>Complete Genome Sequence of Methylobacterium aquaticum Strain 22A, Isolated from Racomitrium japonicum Moss.</title>
        <authorList>
            <person name="Tani A."/>
            <person name="Ogura Y."/>
            <person name="Hayashi T."/>
            <person name="Kimbara K."/>
        </authorList>
    </citation>
    <scope>NUCLEOTIDE SEQUENCE [LARGE SCALE GENOMIC DNA]</scope>
    <source>
        <strain evidence="6 7">MA-22A</strain>
    </source>
</reference>
<sequence length="408" mass="42144">MVFQGRLVHTDPPCRRPRVMTSLPSDSEFGRARLAAIAAAIACVAVVGIGLSLSIPLLSLEMERMGLSNTWIGVNTAVAGVASIVVLPFVPRVAARLGVMPLLLGAIAVAAVALLGFRAVRDFAWWFPLRFVFSAALGVLFVLSEFWINQAAPPTRRGLVMGVYATVLALGFAIGPALLRFLGTAGWAPYLAGAALFCAGTLPLFLARDLSPEIPRKGGRGFLGYLRVAPSATLAALIYGAVETGGFAILPIYGLRLGLTAEQAAGLVSVAALGNVLFQIPVGLLADKVDKRRLLLAAAFFGALGAAALPLGADDVRLLAVILFAWGGIAGTLYTVGLAHLGARFDGAALAGANAAFLVLYNIGLVLGPPLVGGGMDLASPHGFAWALALLFVAYLAVVGGRMIRAAP</sequence>
<feature type="transmembrane region" description="Helical" evidence="4">
    <location>
        <begin position="384"/>
        <end position="404"/>
    </location>
</feature>
<dbReference type="Gene3D" id="1.20.1250.20">
    <property type="entry name" value="MFS general substrate transporter like domains"/>
    <property type="match status" value="2"/>
</dbReference>
<dbReference type="PATRIC" id="fig|270351.10.peg.377"/>
<dbReference type="PANTHER" id="PTHR23521:SF3">
    <property type="entry name" value="MFS TRANSPORTER"/>
    <property type="match status" value="1"/>
</dbReference>
<dbReference type="AlphaFoldDB" id="A0A0C6FMR9"/>
<dbReference type="InterPro" id="IPR047200">
    <property type="entry name" value="MFS_YcaD-like"/>
</dbReference>
<dbReference type="InterPro" id="IPR011701">
    <property type="entry name" value="MFS"/>
</dbReference>
<organism evidence="6 7">
    <name type="scientific">Methylobacterium aquaticum</name>
    <dbReference type="NCBI Taxonomy" id="270351"/>
    <lineage>
        <taxon>Bacteria</taxon>
        <taxon>Pseudomonadati</taxon>
        <taxon>Pseudomonadota</taxon>
        <taxon>Alphaproteobacteria</taxon>
        <taxon>Hyphomicrobiales</taxon>
        <taxon>Methylobacteriaceae</taxon>
        <taxon>Methylobacterium</taxon>
    </lineage>
</organism>
<keyword evidence="1 4" id="KW-0812">Transmembrane</keyword>
<evidence type="ECO:0000256" key="2">
    <source>
        <dbReference type="ARBA" id="ARBA00022989"/>
    </source>
</evidence>
<gene>
    <name evidence="6" type="primary">proP</name>
    <name evidence="6" type="ORF">Maq22A_c01850</name>
</gene>
<dbReference type="PROSITE" id="PS50850">
    <property type="entry name" value="MFS"/>
    <property type="match status" value="1"/>
</dbReference>
<dbReference type="CDD" id="cd17477">
    <property type="entry name" value="MFS_YcaD_like"/>
    <property type="match status" value="1"/>
</dbReference>
<feature type="transmembrane region" description="Helical" evidence="4">
    <location>
        <begin position="265"/>
        <end position="286"/>
    </location>
</feature>
<evidence type="ECO:0000313" key="6">
    <source>
        <dbReference type="EMBL" id="BAQ43865.1"/>
    </source>
</evidence>
<feature type="transmembrane region" description="Helical" evidence="4">
    <location>
        <begin position="97"/>
        <end position="117"/>
    </location>
</feature>
<evidence type="ECO:0000259" key="5">
    <source>
        <dbReference type="PROSITE" id="PS50850"/>
    </source>
</evidence>
<dbReference type="EMBL" id="AP014704">
    <property type="protein sequence ID" value="BAQ43865.1"/>
    <property type="molecule type" value="Genomic_DNA"/>
</dbReference>
<evidence type="ECO:0000256" key="3">
    <source>
        <dbReference type="ARBA" id="ARBA00023136"/>
    </source>
</evidence>
<protein>
    <submittedName>
        <fullName evidence="6">Multidrug ABC transporter ATPase</fullName>
    </submittedName>
</protein>
<feature type="transmembrane region" description="Helical" evidence="4">
    <location>
        <begin position="159"/>
        <end position="181"/>
    </location>
</feature>
<dbReference type="Pfam" id="PF07690">
    <property type="entry name" value="MFS_1"/>
    <property type="match status" value="1"/>
</dbReference>
<feature type="transmembrane region" description="Helical" evidence="4">
    <location>
        <begin position="348"/>
        <end position="372"/>
    </location>
</feature>
<feature type="transmembrane region" description="Helical" evidence="4">
    <location>
        <begin position="187"/>
        <end position="207"/>
    </location>
</feature>
<feature type="transmembrane region" description="Helical" evidence="4">
    <location>
        <begin position="293"/>
        <end position="312"/>
    </location>
</feature>
<feature type="domain" description="Major facilitator superfamily (MFS) profile" evidence="5">
    <location>
        <begin position="36"/>
        <end position="408"/>
    </location>
</feature>
<evidence type="ECO:0000256" key="4">
    <source>
        <dbReference type="SAM" id="Phobius"/>
    </source>
</evidence>
<dbReference type="KEGG" id="maqu:Maq22A_c01850"/>
<keyword evidence="3 4" id="KW-0472">Membrane</keyword>
<feature type="transmembrane region" description="Helical" evidence="4">
    <location>
        <begin position="70"/>
        <end position="90"/>
    </location>
</feature>
<feature type="transmembrane region" description="Helical" evidence="4">
    <location>
        <begin position="34"/>
        <end position="58"/>
    </location>
</feature>
<feature type="transmembrane region" description="Helical" evidence="4">
    <location>
        <begin position="123"/>
        <end position="147"/>
    </location>
</feature>
<dbReference type="InterPro" id="IPR020846">
    <property type="entry name" value="MFS_dom"/>
</dbReference>
<proteinExistence type="predicted"/>
<accession>A0A0C6FMR9</accession>
<dbReference type="GO" id="GO:0005886">
    <property type="term" value="C:plasma membrane"/>
    <property type="evidence" value="ECO:0007669"/>
    <property type="project" value="TreeGrafter"/>
</dbReference>
<dbReference type="GO" id="GO:0022857">
    <property type="term" value="F:transmembrane transporter activity"/>
    <property type="evidence" value="ECO:0007669"/>
    <property type="project" value="InterPro"/>
</dbReference>
<dbReference type="STRING" id="270351.Maq22A_c01850"/>
<dbReference type="Proteomes" id="UP000061432">
    <property type="component" value="Chromosome"/>
</dbReference>
<evidence type="ECO:0000313" key="7">
    <source>
        <dbReference type="Proteomes" id="UP000061432"/>
    </source>
</evidence>